<keyword evidence="2" id="KW-0472">Membrane</keyword>
<dbReference type="EMBL" id="BARS01058908">
    <property type="protein sequence ID" value="GAG42124.1"/>
    <property type="molecule type" value="Genomic_DNA"/>
</dbReference>
<feature type="region of interest" description="Disordered" evidence="1">
    <location>
        <begin position="1"/>
        <end position="30"/>
    </location>
</feature>
<feature type="transmembrane region" description="Helical" evidence="2">
    <location>
        <begin position="45"/>
        <end position="65"/>
    </location>
</feature>
<sequence>KSVGATHPVTGKDMSARAPRNSGGNYGPKASTYGDKPSAYAGTKYAAVLLAPLIIGTAWLAYIFLAGKSNIPAGQLS</sequence>
<keyword evidence="2" id="KW-0812">Transmembrane</keyword>
<keyword evidence="2" id="KW-1133">Transmembrane helix</keyword>
<gene>
    <name evidence="3" type="ORF">S01H1_85645</name>
</gene>
<proteinExistence type="predicted"/>
<protein>
    <submittedName>
        <fullName evidence="3">Uncharacterized protein</fullName>
    </submittedName>
</protein>
<feature type="non-terminal residue" evidence="3">
    <location>
        <position position="77"/>
    </location>
</feature>
<evidence type="ECO:0000256" key="2">
    <source>
        <dbReference type="SAM" id="Phobius"/>
    </source>
</evidence>
<feature type="non-terminal residue" evidence="3">
    <location>
        <position position="1"/>
    </location>
</feature>
<reference evidence="3" key="1">
    <citation type="journal article" date="2014" name="Front. Microbiol.">
        <title>High frequency of phylogenetically diverse reductive dehalogenase-homologous genes in deep subseafloor sedimentary metagenomes.</title>
        <authorList>
            <person name="Kawai M."/>
            <person name="Futagami T."/>
            <person name="Toyoda A."/>
            <person name="Takaki Y."/>
            <person name="Nishi S."/>
            <person name="Hori S."/>
            <person name="Arai W."/>
            <person name="Tsubouchi T."/>
            <person name="Morono Y."/>
            <person name="Uchiyama I."/>
            <person name="Ito T."/>
            <person name="Fujiyama A."/>
            <person name="Inagaki F."/>
            <person name="Takami H."/>
        </authorList>
    </citation>
    <scope>NUCLEOTIDE SEQUENCE</scope>
    <source>
        <strain evidence="3">Expedition CK06-06</strain>
    </source>
</reference>
<evidence type="ECO:0000313" key="3">
    <source>
        <dbReference type="EMBL" id="GAG42124.1"/>
    </source>
</evidence>
<accession>X0XG12</accession>
<organism evidence="3">
    <name type="scientific">marine sediment metagenome</name>
    <dbReference type="NCBI Taxonomy" id="412755"/>
    <lineage>
        <taxon>unclassified sequences</taxon>
        <taxon>metagenomes</taxon>
        <taxon>ecological metagenomes</taxon>
    </lineage>
</organism>
<comment type="caution">
    <text evidence="3">The sequence shown here is derived from an EMBL/GenBank/DDBJ whole genome shotgun (WGS) entry which is preliminary data.</text>
</comment>
<evidence type="ECO:0000256" key="1">
    <source>
        <dbReference type="SAM" id="MobiDB-lite"/>
    </source>
</evidence>
<dbReference type="AlphaFoldDB" id="X0XG12"/>
<name>X0XG12_9ZZZZ</name>